<reference evidence="1" key="2">
    <citation type="submission" date="2015-12" db="EMBL/GenBank/DDBJ databases">
        <title>Update maize B73 reference genome by single molecule sequencing technologies.</title>
        <authorList>
            <consortium name="Maize Genome Sequencing Project"/>
            <person name="Ware D."/>
        </authorList>
    </citation>
    <scope>NUCLEOTIDE SEQUENCE</scope>
    <source>
        <tissue evidence="1">Seedling</tissue>
    </source>
</reference>
<dbReference type="EnsemblPlants" id="Zm00001eb164420_T001">
    <property type="protein sequence ID" value="Zm00001eb164420_P001"/>
    <property type="gene ID" value="Zm00001eb164420"/>
</dbReference>
<evidence type="ECO:0000313" key="1">
    <source>
        <dbReference type="EMBL" id="AQK48235.1"/>
    </source>
</evidence>
<proteinExistence type="predicted"/>
<dbReference type="AlphaFoldDB" id="K7TQ98"/>
<dbReference type="Proteomes" id="UP000007305">
    <property type="component" value="Chromosome 4"/>
</dbReference>
<dbReference type="InterPro" id="IPR044171">
    <property type="entry name" value="LAX2-like"/>
</dbReference>
<reference evidence="2" key="4">
    <citation type="submission" date="2021-05" db="UniProtKB">
        <authorList>
            <consortium name="EnsemblPlants"/>
        </authorList>
    </citation>
    <scope>IDENTIFICATION</scope>
    <source>
        <strain evidence="2">cv. B73</strain>
    </source>
</reference>
<reference evidence="2" key="3">
    <citation type="submission" date="2019-07" db="EMBL/GenBank/DDBJ databases">
        <authorList>
            <person name="Seetharam A."/>
            <person name="Woodhouse M."/>
            <person name="Cannon E."/>
        </authorList>
    </citation>
    <scope>NUCLEOTIDE SEQUENCE [LARGE SCALE GENOMIC DNA]</scope>
    <source>
        <strain evidence="2">cv. B73</strain>
    </source>
</reference>
<gene>
    <name evidence="1" type="ORF">ZEAMMB73_Zm00001d048596</name>
</gene>
<organism evidence="1">
    <name type="scientific">Zea mays</name>
    <name type="common">Maize</name>
    <dbReference type="NCBI Taxonomy" id="4577"/>
    <lineage>
        <taxon>Eukaryota</taxon>
        <taxon>Viridiplantae</taxon>
        <taxon>Streptophyta</taxon>
        <taxon>Embryophyta</taxon>
        <taxon>Tracheophyta</taxon>
        <taxon>Spermatophyta</taxon>
        <taxon>Magnoliopsida</taxon>
        <taxon>Liliopsida</taxon>
        <taxon>Poales</taxon>
        <taxon>Poaceae</taxon>
        <taxon>PACMAD clade</taxon>
        <taxon>Panicoideae</taxon>
        <taxon>Andropogonodae</taxon>
        <taxon>Andropogoneae</taxon>
        <taxon>Tripsacinae</taxon>
        <taxon>Zea</taxon>
    </lineage>
</organism>
<dbReference type="PANTHER" id="PTHR47290">
    <property type="entry name" value="RING FINGER PROTEIN"/>
    <property type="match status" value="1"/>
</dbReference>
<keyword evidence="3" id="KW-1185">Reference proteome</keyword>
<dbReference type="EMBL" id="CM000780">
    <property type="protein sequence ID" value="AQK48235.1"/>
    <property type="molecule type" value="Genomic_DNA"/>
</dbReference>
<dbReference type="PANTHER" id="PTHR47290:SF5">
    <property type="entry name" value="OS12G0479100 PROTEIN"/>
    <property type="match status" value="1"/>
</dbReference>
<reference evidence="3" key="1">
    <citation type="journal article" date="2009" name="Science">
        <title>The B73 maize genome: complexity, diversity, and dynamics.</title>
        <authorList>
            <person name="Schnable P.S."/>
            <person name="Ware D."/>
            <person name="Fulton R.S."/>
            <person name="Stein J.C."/>
            <person name="Wei F."/>
            <person name="Pasternak S."/>
            <person name="Liang C."/>
            <person name="Zhang J."/>
            <person name="Fulton L."/>
            <person name="Graves T.A."/>
            <person name="Minx P."/>
            <person name="Reily A.D."/>
            <person name="Courtney L."/>
            <person name="Kruchowski S.S."/>
            <person name="Tomlinson C."/>
            <person name="Strong C."/>
            <person name="Delehaunty K."/>
            <person name="Fronick C."/>
            <person name="Courtney B."/>
            <person name="Rock S.M."/>
            <person name="Belter E."/>
            <person name="Du F."/>
            <person name="Kim K."/>
            <person name="Abbott R.M."/>
            <person name="Cotton M."/>
            <person name="Levy A."/>
            <person name="Marchetto P."/>
            <person name="Ochoa K."/>
            <person name="Jackson S.M."/>
            <person name="Gillam B."/>
            <person name="Chen W."/>
            <person name="Yan L."/>
            <person name="Higginbotham J."/>
            <person name="Cardenas M."/>
            <person name="Waligorski J."/>
            <person name="Applebaum E."/>
            <person name="Phelps L."/>
            <person name="Falcone J."/>
            <person name="Kanchi K."/>
            <person name="Thane T."/>
            <person name="Scimone A."/>
            <person name="Thane N."/>
            <person name="Henke J."/>
            <person name="Wang T."/>
            <person name="Ruppert J."/>
            <person name="Shah N."/>
            <person name="Rotter K."/>
            <person name="Hodges J."/>
            <person name="Ingenthron E."/>
            <person name="Cordes M."/>
            <person name="Kohlberg S."/>
            <person name="Sgro J."/>
            <person name="Delgado B."/>
            <person name="Mead K."/>
            <person name="Chinwalla A."/>
            <person name="Leonard S."/>
            <person name="Crouse K."/>
            <person name="Collura K."/>
            <person name="Kudrna D."/>
            <person name="Currie J."/>
            <person name="He R."/>
            <person name="Angelova A."/>
            <person name="Rajasekar S."/>
            <person name="Mueller T."/>
            <person name="Lomeli R."/>
            <person name="Scara G."/>
            <person name="Ko A."/>
            <person name="Delaney K."/>
            <person name="Wissotski M."/>
            <person name="Lopez G."/>
            <person name="Campos D."/>
            <person name="Braidotti M."/>
            <person name="Ashley E."/>
            <person name="Golser W."/>
            <person name="Kim H."/>
            <person name="Lee S."/>
            <person name="Lin J."/>
            <person name="Dujmic Z."/>
            <person name="Kim W."/>
            <person name="Talag J."/>
            <person name="Zuccolo A."/>
            <person name="Fan C."/>
            <person name="Sebastian A."/>
            <person name="Kramer M."/>
            <person name="Spiegel L."/>
            <person name="Nascimento L."/>
            <person name="Zutavern T."/>
            <person name="Miller B."/>
            <person name="Ambroise C."/>
            <person name="Muller S."/>
            <person name="Spooner W."/>
            <person name="Narechania A."/>
            <person name="Ren L."/>
            <person name="Wei S."/>
            <person name="Kumari S."/>
            <person name="Faga B."/>
            <person name="Levy M.J."/>
            <person name="McMahan L."/>
            <person name="Van Buren P."/>
            <person name="Vaughn M.W."/>
            <person name="Ying K."/>
            <person name="Yeh C.-T."/>
            <person name="Emrich S.J."/>
            <person name="Jia Y."/>
            <person name="Kalyanaraman A."/>
            <person name="Hsia A.-P."/>
            <person name="Barbazuk W.B."/>
            <person name="Baucom R.S."/>
            <person name="Brutnell T.P."/>
            <person name="Carpita N.C."/>
            <person name="Chaparro C."/>
            <person name="Chia J.-M."/>
            <person name="Deragon J.-M."/>
            <person name="Estill J.C."/>
            <person name="Fu Y."/>
            <person name="Jeddeloh J.A."/>
            <person name="Han Y."/>
            <person name="Lee H."/>
            <person name="Li P."/>
            <person name="Lisch D.R."/>
            <person name="Liu S."/>
            <person name="Liu Z."/>
            <person name="Nagel D.H."/>
            <person name="McCann M.C."/>
            <person name="SanMiguel P."/>
            <person name="Myers A.M."/>
            <person name="Nettleton D."/>
            <person name="Nguyen J."/>
            <person name="Penning B.W."/>
            <person name="Ponnala L."/>
            <person name="Schneider K.L."/>
            <person name="Schwartz D.C."/>
            <person name="Sharma A."/>
            <person name="Soderlund C."/>
            <person name="Springer N.M."/>
            <person name="Sun Q."/>
            <person name="Wang H."/>
            <person name="Waterman M."/>
            <person name="Westerman R."/>
            <person name="Wolfgruber T.K."/>
            <person name="Yang L."/>
            <person name="Yu Y."/>
            <person name="Zhang L."/>
            <person name="Zhou S."/>
            <person name="Zhu Q."/>
            <person name="Bennetzen J.L."/>
            <person name="Dawe R.K."/>
            <person name="Jiang J."/>
            <person name="Jiang N."/>
            <person name="Presting G.G."/>
            <person name="Wessler S.R."/>
            <person name="Aluru S."/>
            <person name="Martienssen R.A."/>
            <person name="Clifton S.W."/>
            <person name="McCombie W.R."/>
            <person name="Wing R.A."/>
            <person name="Wilson R.K."/>
        </authorList>
    </citation>
    <scope>NUCLEOTIDE SEQUENCE [LARGE SCALE GENOMIC DNA]</scope>
    <source>
        <strain evidence="3">cv. B73</strain>
    </source>
</reference>
<dbReference type="HOGENOM" id="CLU_2641719_0_0_1"/>
<dbReference type="Gramene" id="Zm00001eb164420_T001">
    <property type="protein sequence ID" value="Zm00001eb164420_P001"/>
    <property type="gene ID" value="Zm00001eb164420"/>
</dbReference>
<sequence>MWVFSSCRCRSSTCRRREPPLPHIPRSFLRVRYGRMTVRVVMRYLVNKLGLEDDSQINPKAAESLADPSEYPNLFED</sequence>
<name>K7TQ98_MAIZE</name>
<evidence type="ECO:0000313" key="2">
    <source>
        <dbReference type="EnsemblPlants" id="Zm00001eb164420_P001"/>
    </source>
</evidence>
<evidence type="ECO:0000313" key="3">
    <source>
        <dbReference type="Proteomes" id="UP000007305"/>
    </source>
</evidence>
<protein>
    <submittedName>
        <fullName evidence="1 2">Uncharacterized protein</fullName>
    </submittedName>
</protein>
<accession>K7TQ98</accession>